<dbReference type="SUPFAM" id="SSF82185">
    <property type="entry name" value="Histone H3 K4-specific methyltransferase SET7/9 N-terminal domain"/>
    <property type="match status" value="3"/>
</dbReference>
<dbReference type="STRING" id="121224.E0VY35"/>
<organism>
    <name type="scientific">Pediculus humanus subsp. corporis</name>
    <name type="common">Body louse</name>
    <dbReference type="NCBI Taxonomy" id="121224"/>
    <lineage>
        <taxon>Eukaryota</taxon>
        <taxon>Metazoa</taxon>
        <taxon>Ecdysozoa</taxon>
        <taxon>Arthropoda</taxon>
        <taxon>Hexapoda</taxon>
        <taxon>Insecta</taxon>
        <taxon>Pterygota</taxon>
        <taxon>Neoptera</taxon>
        <taxon>Paraneoptera</taxon>
        <taxon>Psocodea</taxon>
        <taxon>Troctomorpha</taxon>
        <taxon>Phthiraptera</taxon>
        <taxon>Anoplura</taxon>
        <taxon>Pediculidae</taxon>
        <taxon>Pediculus</taxon>
    </lineage>
</organism>
<dbReference type="VEuPathDB" id="VectorBase:PHUM509060"/>
<dbReference type="GO" id="GO:0031514">
    <property type="term" value="C:motile cilium"/>
    <property type="evidence" value="ECO:0007669"/>
    <property type="project" value="UniProtKB-SubCell"/>
</dbReference>
<evidence type="ECO:0000313" key="11">
    <source>
        <dbReference type="Proteomes" id="UP000009046"/>
    </source>
</evidence>
<keyword evidence="4" id="KW-0677">Repeat</keyword>
<reference evidence="9" key="2">
    <citation type="submission" date="2007-04" db="EMBL/GenBank/DDBJ databases">
        <title>The genome of the human body louse.</title>
        <authorList>
            <consortium name="The Human Body Louse Genome Consortium"/>
            <person name="Kirkness E."/>
            <person name="Walenz B."/>
            <person name="Hass B."/>
            <person name="Bruggner R."/>
            <person name="Strausberg R."/>
        </authorList>
    </citation>
    <scope>NUCLEOTIDE SEQUENCE</scope>
    <source>
        <strain evidence="9">USDA</strain>
    </source>
</reference>
<dbReference type="eggNOG" id="KOG0231">
    <property type="taxonomic scope" value="Eukaryota"/>
</dbReference>
<evidence type="ECO:0000256" key="3">
    <source>
        <dbReference type="ARBA" id="ARBA00022490"/>
    </source>
</evidence>
<name>E0VY35_PEDHC</name>
<evidence type="ECO:0000256" key="5">
    <source>
        <dbReference type="ARBA" id="ARBA00022846"/>
    </source>
</evidence>
<gene>
    <name evidence="10" type="primary">8233011</name>
    <name evidence="9" type="ORF">Phum_PHUM509060</name>
</gene>
<dbReference type="InterPro" id="IPR003409">
    <property type="entry name" value="MORN"/>
</dbReference>
<dbReference type="EMBL" id="AAZO01006194">
    <property type="status" value="NOT_ANNOTATED_CDS"/>
    <property type="molecule type" value="Genomic_DNA"/>
</dbReference>
<dbReference type="Proteomes" id="UP000009046">
    <property type="component" value="Unassembled WGS sequence"/>
</dbReference>
<evidence type="ECO:0000256" key="6">
    <source>
        <dbReference type="ARBA" id="ARBA00023069"/>
    </source>
</evidence>
<keyword evidence="7" id="KW-0206">Cytoskeleton</keyword>
<dbReference type="EMBL" id="DS235843">
    <property type="protein sequence ID" value="EEB18291.1"/>
    <property type="molecule type" value="Genomic_DNA"/>
</dbReference>
<evidence type="ECO:0000256" key="8">
    <source>
        <dbReference type="ARBA" id="ARBA00023273"/>
    </source>
</evidence>
<dbReference type="GO" id="GO:0005930">
    <property type="term" value="C:axoneme"/>
    <property type="evidence" value="ECO:0007669"/>
    <property type="project" value="UniProtKB-SubCell"/>
</dbReference>
<dbReference type="KEGG" id="phu:Phum_PHUM509060"/>
<dbReference type="SMART" id="SM00698">
    <property type="entry name" value="MORN"/>
    <property type="match status" value="6"/>
</dbReference>
<dbReference type="PANTHER" id="PTHR46613:SF1">
    <property type="entry name" value="RADIAL SPOKE HEAD 10 HOMOLOG B-RELATED"/>
    <property type="match status" value="1"/>
</dbReference>
<dbReference type="PANTHER" id="PTHR46613">
    <property type="entry name" value="RADIAL SPOKE HEAD 10 HOMOLOG B-RELATED"/>
    <property type="match status" value="1"/>
</dbReference>
<dbReference type="GeneID" id="8233011"/>
<evidence type="ECO:0000256" key="1">
    <source>
        <dbReference type="ARBA" id="ARBA00004230"/>
    </source>
</evidence>
<reference evidence="9" key="1">
    <citation type="submission" date="2007-04" db="EMBL/GenBank/DDBJ databases">
        <title>Annotation of Pediculus humanus corporis strain USDA.</title>
        <authorList>
            <person name="Kirkness E."/>
            <person name="Hannick L."/>
            <person name="Hass B."/>
            <person name="Bruggner R."/>
            <person name="Lawson D."/>
            <person name="Bidwell S."/>
            <person name="Joardar V."/>
            <person name="Caler E."/>
            <person name="Walenz B."/>
            <person name="Inman J."/>
            <person name="Schobel S."/>
            <person name="Galinsky K."/>
            <person name="Amedeo P."/>
            <person name="Strausberg R."/>
        </authorList>
    </citation>
    <scope>NUCLEOTIDE SEQUENCE</scope>
    <source>
        <strain evidence="9">USDA</strain>
    </source>
</reference>
<dbReference type="Gene3D" id="2.20.110.10">
    <property type="entry name" value="Histone H3 K4-specific methyltransferase SET7/9 N-terminal domain"/>
    <property type="match status" value="2"/>
</dbReference>
<evidence type="ECO:0000313" key="9">
    <source>
        <dbReference type="EMBL" id="EEB18291.1"/>
    </source>
</evidence>
<proteinExistence type="predicted"/>
<keyword evidence="8" id="KW-0966">Cell projection</keyword>
<protein>
    <submittedName>
        <fullName evidence="9 10">Uncharacterized protein</fullName>
    </submittedName>
</protein>
<sequence length="539" mass="62078">MSSESNETEFECGEYESEIFDINEFTKPEPDEDVNLTFVNGAWYRGRVSRRLMEGEGTYFWNDGTVFAGDFIGGCATGKGRFDFSNQNTYEGGVYKAYRHGEGIYCLYNSPVVYTGHWWLGKRHGEGLIVYKDPSKEQDFYRGQWENGMKEGFGYRQYPSGSKYIGYWSRDKRNGNGVMIWNNNDIYRGEWKNDLMNGYGEYTWNGFINKTLSYPATNTYRGYWIDGKRNGNGILETIQGVLIDTIWKDDLKWGSGTVVCVNNKVVTAKNLFYNDKQGLLNSNDDDLLGLDVKNRTLGRRFKSKENEALANYLTVSRTSKVITIPAHSSIKSLDLTMHLTRYKTHVEKFFEKDLNPYPKLPIKSGDFDDVESFHCMEEIFLSDLALTQEEKYLRNAITCSVSELKNCYNLYATLACEQIPSFKCVLLRLFLWQFLIDCEIPNNYQSLVDMDEKLEKLPNYMMSGKNAMTVAGELKYIPSPLPFNFPEVLNCEEINTEKPECEILHFNKLNAKNILECLTKVCPGFESDGIIINMNHRVC</sequence>
<accession>E0VY35</accession>
<keyword evidence="3" id="KW-0963">Cytoplasm</keyword>
<evidence type="ECO:0000256" key="4">
    <source>
        <dbReference type="ARBA" id="ARBA00022737"/>
    </source>
</evidence>
<keyword evidence="6" id="KW-0969">Cilium</keyword>
<dbReference type="EnsemblMetazoa" id="PHUM509060-RA">
    <property type="protein sequence ID" value="PHUM509060-PA"/>
    <property type="gene ID" value="PHUM509060"/>
</dbReference>
<dbReference type="Pfam" id="PF02493">
    <property type="entry name" value="MORN"/>
    <property type="match status" value="7"/>
</dbReference>
<reference evidence="10" key="3">
    <citation type="submission" date="2021-02" db="UniProtKB">
        <authorList>
            <consortium name="EnsemblMetazoa"/>
        </authorList>
    </citation>
    <scope>IDENTIFICATION</scope>
    <source>
        <strain evidence="10">USDA</strain>
    </source>
</reference>
<keyword evidence="5" id="KW-0282">Flagellum</keyword>
<dbReference type="OMA" id="CHAWHIL"/>
<dbReference type="InParanoid" id="E0VY35"/>
<dbReference type="AlphaFoldDB" id="E0VY35"/>
<dbReference type="HOGENOM" id="CLU_505610_0_0_1"/>
<evidence type="ECO:0000313" key="10">
    <source>
        <dbReference type="EnsemblMetazoa" id="PHUM509060-PA"/>
    </source>
</evidence>
<dbReference type="RefSeq" id="XP_002431029.1">
    <property type="nucleotide sequence ID" value="XM_002430984.1"/>
</dbReference>
<evidence type="ECO:0000256" key="7">
    <source>
        <dbReference type="ARBA" id="ARBA00023212"/>
    </source>
</evidence>
<keyword evidence="11" id="KW-1185">Reference proteome</keyword>
<dbReference type="OrthoDB" id="294378at2759"/>
<evidence type="ECO:0000256" key="2">
    <source>
        <dbReference type="ARBA" id="ARBA00004430"/>
    </source>
</evidence>
<comment type="subcellular location">
    <subcellularLocation>
        <location evidence="1">Cell projection</location>
        <location evidence="1">Cilium</location>
        <location evidence="1">Flagellum</location>
    </subcellularLocation>
    <subcellularLocation>
        <location evidence="2">Cytoplasm</location>
        <location evidence="2">Cytoskeleton</location>
        <location evidence="2">Cilium axoneme</location>
    </subcellularLocation>
</comment>
<dbReference type="CTD" id="8233011"/>